<accession>A0A2N3HLR4</accession>
<dbReference type="EMBL" id="PJEO01000016">
    <property type="protein sequence ID" value="PKQ45909.1"/>
    <property type="molecule type" value="Genomic_DNA"/>
</dbReference>
<evidence type="ECO:0000313" key="3">
    <source>
        <dbReference type="Proteomes" id="UP000233435"/>
    </source>
</evidence>
<proteinExistence type="predicted"/>
<evidence type="ECO:0000313" key="2">
    <source>
        <dbReference type="EMBL" id="PKQ45909.1"/>
    </source>
</evidence>
<keyword evidence="1" id="KW-1133">Transmembrane helix</keyword>
<comment type="caution">
    <text evidence="2">The sequence shown here is derived from an EMBL/GenBank/DDBJ whole genome shotgun (WGS) entry which is preliminary data.</text>
</comment>
<gene>
    <name evidence="2" type="ORF">CSW08_05670</name>
</gene>
<keyword evidence="3" id="KW-1185">Reference proteome</keyword>
<reference evidence="2 3" key="1">
    <citation type="submission" date="2017-12" db="EMBL/GenBank/DDBJ databases">
        <title>Confluentibacter flavum sp. nov., isolated from the saline lake.</title>
        <authorList>
            <person name="Yu L."/>
        </authorList>
    </citation>
    <scope>NUCLEOTIDE SEQUENCE [LARGE SCALE GENOMIC DNA]</scope>
    <source>
        <strain evidence="2 3">3B</strain>
    </source>
</reference>
<dbReference type="Proteomes" id="UP000233435">
    <property type="component" value="Unassembled WGS sequence"/>
</dbReference>
<sequence length="62" mass="7314">MKIKKLSESQKNRILSFLKVLWKIIYHVLYAILFVALTIVLVVLTSKTPKRRRSKNGTRMQI</sequence>
<dbReference type="AlphaFoldDB" id="A0A2N3HLR4"/>
<name>A0A2N3HLR4_9FLAO</name>
<keyword evidence="1" id="KW-0472">Membrane</keyword>
<protein>
    <submittedName>
        <fullName evidence="2">Uncharacterized protein</fullName>
    </submittedName>
</protein>
<feature type="transmembrane region" description="Helical" evidence="1">
    <location>
        <begin position="24"/>
        <end position="45"/>
    </location>
</feature>
<keyword evidence="1" id="KW-0812">Transmembrane</keyword>
<evidence type="ECO:0000256" key="1">
    <source>
        <dbReference type="SAM" id="Phobius"/>
    </source>
</evidence>
<organism evidence="2 3">
    <name type="scientific">Confluentibacter flavum</name>
    <dbReference type="NCBI Taxonomy" id="1909700"/>
    <lineage>
        <taxon>Bacteria</taxon>
        <taxon>Pseudomonadati</taxon>
        <taxon>Bacteroidota</taxon>
        <taxon>Flavobacteriia</taxon>
        <taxon>Flavobacteriales</taxon>
        <taxon>Flavobacteriaceae</taxon>
        <taxon>Confluentibacter</taxon>
    </lineage>
</organism>